<gene>
    <name evidence="10" type="primary">cbiN</name>
    <name evidence="12" type="ORF">HX89_13180</name>
</gene>
<dbReference type="UniPathway" id="UPA00148"/>
<comment type="subunit">
    <text evidence="10">Forms an energy-coupling factor (ECF) transporter complex composed of an ATP-binding protein (A component, CbiO), a transmembrane protein (T component, CbiQ) and 2 possible substrate-capture proteins (S components, CbiM and CbiN) of unknown stoichimetry.</text>
</comment>
<dbReference type="NCBIfam" id="NF002780">
    <property type="entry name" value="PRK02898.1"/>
    <property type="match status" value="1"/>
</dbReference>
<feature type="transmembrane region" description="Helical" evidence="10">
    <location>
        <begin position="68"/>
        <end position="88"/>
    </location>
</feature>
<evidence type="ECO:0000256" key="9">
    <source>
        <dbReference type="ARBA" id="ARBA00023285"/>
    </source>
</evidence>
<evidence type="ECO:0000256" key="8">
    <source>
        <dbReference type="ARBA" id="ARBA00023136"/>
    </source>
</evidence>
<keyword evidence="13" id="KW-1185">Reference proteome</keyword>
<evidence type="ECO:0000256" key="1">
    <source>
        <dbReference type="ARBA" id="ARBA00022426"/>
    </source>
</evidence>
<name>A0A075JK59_9MICO</name>
<evidence type="ECO:0000256" key="6">
    <source>
        <dbReference type="ARBA" id="ARBA00022989"/>
    </source>
</evidence>
<reference evidence="12 13" key="1">
    <citation type="submission" date="2014-07" db="EMBL/GenBank/DDBJ databases">
        <title>Genome Sequencing of Dermacoccus nishinomiyaensis.</title>
        <authorList>
            <person name="Hong K.W."/>
            <person name="Chan K.G."/>
        </authorList>
    </citation>
    <scope>NUCLEOTIDE SEQUENCE [LARGE SCALE GENOMIC DNA]</scope>
    <source>
        <strain evidence="12 13">M25</strain>
    </source>
</reference>
<dbReference type="GO" id="GO:0005886">
    <property type="term" value="C:plasma membrane"/>
    <property type="evidence" value="ECO:0007669"/>
    <property type="project" value="UniProtKB-SubCell"/>
</dbReference>
<keyword evidence="7 10" id="KW-0406">Ion transport</keyword>
<dbReference type="Pfam" id="PF02553">
    <property type="entry name" value="CbiN"/>
    <property type="match status" value="1"/>
</dbReference>
<protein>
    <recommendedName>
        <fullName evidence="10">Cobalt transport protein CbiN</fullName>
    </recommendedName>
    <alternativeName>
        <fullName evidence="10">Energy-coupling factor transporter probable substrate-capture protein CbiN</fullName>
        <shortName evidence="10">ECF transporter S component CbiN</shortName>
    </alternativeName>
</protein>
<evidence type="ECO:0000256" key="10">
    <source>
        <dbReference type="HAMAP-Rule" id="MF_00330"/>
    </source>
</evidence>
<keyword evidence="9 10" id="KW-0170">Cobalt</keyword>
<evidence type="ECO:0000313" key="13">
    <source>
        <dbReference type="Proteomes" id="UP000027986"/>
    </source>
</evidence>
<dbReference type="Proteomes" id="UP000027986">
    <property type="component" value="Chromosome"/>
</dbReference>
<evidence type="ECO:0000313" key="12">
    <source>
        <dbReference type="EMBL" id="AIF41722.1"/>
    </source>
</evidence>
<accession>A0A075JK59</accession>
<dbReference type="RefSeq" id="WP_038569679.1">
    <property type="nucleotide sequence ID" value="NZ_CP008889.1"/>
</dbReference>
<dbReference type="HAMAP" id="MF_00330">
    <property type="entry name" value="CbiN"/>
    <property type="match status" value="1"/>
</dbReference>
<dbReference type="EMBL" id="CP008889">
    <property type="protein sequence ID" value="AIF41722.1"/>
    <property type="molecule type" value="Genomic_DNA"/>
</dbReference>
<keyword evidence="5 10" id="KW-0812">Transmembrane</keyword>
<dbReference type="HOGENOM" id="CLU_136197_0_1_11"/>
<feature type="compositionally biased region" description="Low complexity" evidence="11">
    <location>
        <begin position="97"/>
        <end position="113"/>
    </location>
</feature>
<keyword evidence="3 10" id="KW-1003">Cell membrane</keyword>
<organism evidence="12 13">
    <name type="scientific">Dermacoccus nishinomiyaensis</name>
    <dbReference type="NCBI Taxonomy" id="1274"/>
    <lineage>
        <taxon>Bacteria</taxon>
        <taxon>Bacillati</taxon>
        <taxon>Actinomycetota</taxon>
        <taxon>Actinomycetes</taxon>
        <taxon>Micrococcales</taxon>
        <taxon>Dermacoccaceae</taxon>
        <taxon>Dermacoccus</taxon>
    </lineage>
</organism>
<comment type="function">
    <text evidence="10">Part of the energy-coupling factor (ECF) transporter complex CbiMNOQ involved in cobalt import.</text>
</comment>
<dbReference type="GeneID" id="41842001"/>
<comment type="subcellular location">
    <subcellularLocation>
        <location evidence="10">Cell membrane</location>
        <topology evidence="10">Multi-pass membrane protein</topology>
    </subcellularLocation>
</comment>
<comment type="caution">
    <text evidence="10">Lacks conserved residue(s) required for the propagation of feature annotation.</text>
</comment>
<evidence type="ECO:0000256" key="4">
    <source>
        <dbReference type="ARBA" id="ARBA00022573"/>
    </source>
</evidence>
<evidence type="ECO:0000256" key="7">
    <source>
        <dbReference type="ARBA" id="ARBA00023065"/>
    </source>
</evidence>
<sequence>MRDRRLTNVLLVVLAAAIFVLALVMGTRSGDFGGTDAAATETIEKSDPDYRPWFEPFWTQPGGEVESGLFAMQAALGAGFLGFVLGTFRERRKNRDAASGVASAGSGVASRRAAPGDDAATGVVTNAPDGSRIA</sequence>
<dbReference type="eggNOG" id="COG1930">
    <property type="taxonomic scope" value="Bacteria"/>
</dbReference>
<dbReference type="PANTHER" id="PTHR38662">
    <property type="entry name" value="COBALT TRANSPORT PROTEIN CBIN"/>
    <property type="match status" value="1"/>
</dbReference>
<keyword evidence="2 10" id="KW-0813">Transport</keyword>
<dbReference type="GO" id="GO:0015087">
    <property type="term" value="F:cobalt ion transmembrane transporter activity"/>
    <property type="evidence" value="ECO:0007669"/>
    <property type="project" value="UniProtKB-UniRule"/>
</dbReference>
<evidence type="ECO:0000256" key="3">
    <source>
        <dbReference type="ARBA" id="ARBA00022475"/>
    </source>
</evidence>
<keyword evidence="6 10" id="KW-1133">Transmembrane helix</keyword>
<dbReference type="InterPro" id="IPR003705">
    <property type="entry name" value="CbiN"/>
</dbReference>
<keyword evidence="8 10" id="KW-0472">Membrane</keyword>
<proteinExistence type="inferred from homology"/>
<comment type="similarity">
    <text evidence="10">Belongs to the CbiN family.</text>
</comment>
<feature type="region of interest" description="Disordered" evidence="11">
    <location>
        <begin position="95"/>
        <end position="134"/>
    </location>
</feature>
<dbReference type="GO" id="GO:0009236">
    <property type="term" value="P:cobalamin biosynthetic process"/>
    <property type="evidence" value="ECO:0007669"/>
    <property type="project" value="UniProtKB-UniRule"/>
</dbReference>
<dbReference type="KEGG" id="dni:HX89_13180"/>
<comment type="pathway">
    <text evidence="10">Cofactor biosynthesis; adenosylcobalamin biosynthesis.</text>
</comment>
<dbReference type="AlphaFoldDB" id="A0A075JK59"/>
<evidence type="ECO:0000256" key="5">
    <source>
        <dbReference type="ARBA" id="ARBA00022692"/>
    </source>
</evidence>
<evidence type="ECO:0000256" key="11">
    <source>
        <dbReference type="SAM" id="MobiDB-lite"/>
    </source>
</evidence>
<keyword evidence="1 10" id="KW-0171">Cobalt transport</keyword>
<dbReference type="OrthoDB" id="1551318at2"/>
<evidence type="ECO:0000256" key="2">
    <source>
        <dbReference type="ARBA" id="ARBA00022448"/>
    </source>
</evidence>
<keyword evidence="4 10" id="KW-0169">Cobalamin biosynthesis</keyword>
<dbReference type="PANTHER" id="PTHR38662:SF1">
    <property type="entry name" value="COBALT TRANSPORT PROTEIN CBIN"/>
    <property type="match status" value="1"/>
</dbReference>